<dbReference type="EMBL" id="LWDX02020568">
    <property type="protein sequence ID" value="OEL32677.1"/>
    <property type="molecule type" value="Genomic_DNA"/>
</dbReference>
<evidence type="ECO:0000256" key="1">
    <source>
        <dbReference type="SAM" id="MobiDB-lite"/>
    </source>
</evidence>
<organism evidence="2 3">
    <name type="scientific">Dichanthelium oligosanthes</name>
    <dbReference type="NCBI Taxonomy" id="888268"/>
    <lineage>
        <taxon>Eukaryota</taxon>
        <taxon>Viridiplantae</taxon>
        <taxon>Streptophyta</taxon>
        <taxon>Embryophyta</taxon>
        <taxon>Tracheophyta</taxon>
        <taxon>Spermatophyta</taxon>
        <taxon>Magnoliopsida</taxon>
        <taxon>Liliopsida</taxon>
        <taxon>Poales</taxon>
        <taxon>Poaceae</taxon>
        <taxon>PACMAD clade</taxon>
        <taxon>Panicoideae</taxon>
        <taxon>Panicodae</taxon>
        <taxon>Paniceae</taxon>
        <taxon>Dichantheliinae</taxon>
        <taxon>Dichanthelium</taxon>
    </lineage>
</organism>
<evidence type="ECO:0000313" key="2">
    <source>
        <dbReference type="EMBL" id="OEL32677.1"/>
    </source>
</evidence>
<comment type="caution">
    <text evidence="2">The sequence shown here is derived from an EMBL/GenBank/DDBJ whole genome shotgun (WGS) entry which is preliminary data.</text>
</comment>
<evidence type="ECO:0000313" key="3">
    <source>
        <dbReference type="Proteomes" id="UP000095767"/>
    </source>
</evidence>
<proteinExistence type="predicted"/>
<gene>
    <name evidence="2" type="ORF">BAE44_0006296</name>
</gene>
<dbReference type="AlphaFoldDB" id="A0A1E5W5P4"/>
<keyword evidence="3" id="KW-1185">Reference proteome</keyword>
<sequence length="31" mass="3095">MPSPARFGGTPSATPGHVVVTTRPASAMPCI</sequence>
<dbReference type="Proteomes" id="UP000095767">
    <property type="component" value="Unassembled WGS sequence"/>
</dbReference>
<reference evidence="2 3" key="1">
    <citation type="submission" date="2016-09" db="EMBL/GenBank/DDBJ databases">
        <title>The draft genome of Dichanthelium oligosanthes: A C3 panicoid grass species.</title>
        <authorList>
            <person name="Studer A.J."/>
            <person name="Schnable J.C."/>
            <person name="Brutnell T.P."/>
        </authorList>
    </citation>
    <scope>NUCLEOTIDE SEQUENCE [LARGE SCALE GENOMIC DNA]</scope>
    <source>
        <strain evidence="3">cv. Kellogg 1175</strain>
        <tissue evidence="2">Leaf</tissue>
    </source>
</reference>
<feature type="region of interest" description="Disordered" evidence="1">
    <location>
        <begin position="1"/>
        <end position="31"/>
    </location>
</feature>
<accession>A0A1E5W5P4</accession>
<name>A0A1E5W5P4_9POAL</name>
<protein>
    <submittedName>
        <fullName evidence="2">Uncharacterized protein</fullName>
    </submittedName>
</protein>